<dbReference type="PANTHER" id="PTHR31139">
    <property type="entry name" value="ECTOPIC P GRANULES PROTEIN 5 HOMOLOG"/>
    <property type="match status" value="1"/>
</dbReference>
<dbReference type="PANTHER" id="PTHR31139:SF4">
    <property type="entry name" value="ECTOPIC P GRANULES PROTEIN 5 HOMOLOG"/>
    <property type="match status" value="1"/>
</dbReference>
<feature type="compositionally biased region" description="Basic and acidic residues" evidence="1">
    <location>
        <begin position="589"/>
        <end position="602"/>
    </location>
</feature>
<evidence type="ECO:0000313" key="2">
    <source>
        <dbReference type="EMBL" id="EDQ91512.1"/>
    </source>
</evidence>
<dbReference type="STRING" id="81824.A9UTK8"/>
<gene>
    <name evidence="2" type="ORF">MONBRDRAFT_6351</name>
</gene>
<evidence type="ECO:0000313" key="3">
    <source>
        <dbReference type="Proteomes" id="UP000001357"/>
    </source>
</evidence>
<dbReference type="InterPro" id="IPR051436">
    <property type="entry name" value="Autophagy-related_EPG5"/>
</dbReference>
<evidence type="ECO:0000256" key="1">
    <source>
        <dbReference type="SAM" id="MobiDB-lite"/>
    </source>
</evidence>
<keyword evidence="3" id="KW-1185">Reference proteome</keyword>
<dbReference type="Proteomes" id="UP000001357">
    <property type="component" value="Unassembled WGS sequence"/>
</dbReference>
<dbReference type="AlphaFoldDB" id="A9UTK8"/>
<accession>A9UTK8</accession>
<dbReference type="EMBL" id="CH991545">
    <property type="protein sequence ID" value="EDQ91512.1"/>
    <property type="molecule type" value="Genomic_DNA"/>
</dbReference>
<protein>
    <submittedName>
        <fullName evidence="2">Uncharacterized protein</fullName>
    </submittedName>
</protein>
<dbReference type="RefSeq" id="XP_001743934.1">
    <property type="nucleotide sequence ID" value="XM_001743882.1"/>
</dbReference>
<sequence>MATAPPLAEEAVADAQTAEPSARVATQAREQTPEASIAAPEGTQVAVGPLAQRSLVPPEASVILEARPGLAAANVLVWEDLPHPLSIDEREMLVPLPQLRHVQDEVDHFLENGLRQTHPLYELICSYIAAKAQVKRAQQSVTNSARLIQTHSEQLWIKGQDSVVASDRCGDKVRLSETVTYETTTYDQAVHASLRDDLRLCRNIIFDEAMRATCVFENWVFLAINLTLDVLAYFARHPDDSITIADELQAWLRYTMSALLLIGTMADHRFLLNHILHFHAGHAEAFADLIQLPPDFLQNHTAFDHALAMIWLFLQPVVQFDGEEVESSQRLSSSGSDALLLDSDGHSLMDANVALLVQDEEDCLAILTQLPIKNILNRIFTVSGWFLFGFPGSAIQPDAVACWPVGTLSLEEFQRISVLVSTLIQILGSAFQDPYRSRHRYFAKLIAQLITESDPLHNLVLADAVVGEIIHLAIVCESTRTSALRDGRDALRNICVRYSPMLSNVLSRVAALREVGGQRPLYIFKHLPWNSWVPTRSDLTILQEFLAMPSTSVAFNLAIHVLSDLDFSQLDLRASCTAEESWGAPEGQLARDRERRDSPIQG</sequence>
<feature type="region of interest" description="Disordered" evidence="1">
    <location>
        <begin position="580"/>
        <end position="602"/>
    </location>
</feature>
<dbReference type="eggNOG" id="KOG3622">
    <property type="taxonomic scope" value="Eukaryota"/>
</dbReference>
<reference evidence="2 3" key="1">
    <citation type="journal article" date="2008" name="Nature">
        <title>The genome of the choanoflagellate Monosiga brevicollis and the origin of metazoans.</title>
        <authorList>
            <consortium name="JGI Sequencing"/>
            <person name="King N."/>
            <person name="Westbrook M.J."/>
            <person name="Young S.L."/>
            <person name="Kuo A."/>
            <person name="Abedin M."/>
            <person name="Chapman J."/>
            <person name="Fairclough S."/>
            <person name="Hellsten U."/>
            <person name="Isogai Y."/>
            <person name="Letunic I."/>
            <person name="Marr M."/>
            <person name="Pincus D."/>
            <person name="Putnam N."/>
            <person name="Rokas A."/>
            <person name="Wright K.J."/>
            <person name="Zuzow R."/>
            <person name="Dirks W."/>
            <person name="Good M."/>
            <person name="Goodstein D."/>
            <person name="Lemons D."/>
            <person name="Li W."/>
            <person name="Lyons J.B."/>
            <person name="Morris A."/>
            <person name="Nichols S."/>
            <person name="Richter D.J."/>
            <person name="Salamov A."/>
            <person name="Bork P."/>
            <person name="Lim W.A."/>
            <person name="Manning G."/>
            <person name="Miller W.T."/>
            <person name="McGinnis W."/>
            <person name="Shapiro H."/>
            <person name="Tjian R."/>
            <person name="Grigoriev I.V."/>
            <person name="Rokhsar D."/>
        </authorList>
    </citation>
    <scope>NUCLEOTIDE SEQUENCE [LARGE SCALE GENOMIC DNA]</scope>
    <source>
        <strain evidence="3">MX1 / ATCC 50154</strain>
    </source>
</reference>
<organism evidence="2 3">
    <name type="scientific">Monosiga brevicollis</name>
    <name type="common">Choanoflagellate</name>
    <dbReference type="NCBI Taxonomy" id="81824"/>
    <lineage>
        <taxon>Eukaryota</taxon>
        <taxon>Choanoflagellata</taxon>
        <taxon>Craspedida</taxon>
        <taxon>Salpingoecidae</taxon>
        <taxon>Monosiga</taxon>
    </lineage>
</organism>
<dbReference type="GO" id="GO:0006914">
    <property type="term" value="P:autophagy"/>
    <property type="evidence" value="ECO:0007669"/>
    <property type="project" value="UniProtKB-KW"/>
</dbReference>
<proteinExistence type="predicted"/>
<dbReference type="GeneID" id="5889292"/>
<name>A9UTK8_MONBE</name>
<feature type="region of interest" description="Disordered" evidence="1">
    <location>
        <begin position="1"/>
        <end position="36"/>
    </location>
</feature>
<dbReference type="KEGG" id="mbr:MONBRDRAFT_6351"/>
<dbReference type="InParanoid" id="A9UTK8"/>